<evidence type="ECO:0000256" key="3">
    <source>
        <dbReference type="SAM" id="MobiDB-lite"/>
    </source>
</evidence>
<dbReference type="OrthoDB" id="5876729at2759"/>
<keyword evidence="1" id="KW-0863">Zinc-finger</keyword>
<proteinExistence type="predicted"/>
<sequence length="794" mass="87475">MPSMEQAEEVNMEDAESSQEPNEQVRLLPVNEFGLIRRVLREQLSLTGMSAQEQEHISRAVSDAVSTVEAKVRAMQAETIRGTQQTASQAALSSELNATPAEVKQLLSMASTQAGVINVVKQKFSCDLEDIVPEIESRVRQMSEKQAEIMALQLRVDDLQRQLDEIADHHGVGDAQSMAGRNKGSYWEDVKVQIKGTSTKNVVVEQPLQHGSTMVTRPTQPRNDGRATALSENYMGSSRSSSNESSQEQSSSKSTCIGHGASYLDIVDVMKEVLKAQAAPQMPRYSGKGSLKDFLTLFEVRYPTTVWSDQDRRDILTSLLDGVARATYKSLPKAVRRGSCTGIVKALEDARRSPVELLKALEKWDRLAKRDEETVVEFCARLEKLARTLDKDGSDFELGSKLYKAPQHWNDSYHMLAALDAPRGYVYESVKTVALRLERTSPAKGKPPLEDIRSRRRNLRNSRFFRVSNGPTSKDISASTNPSSGHVEQQTSQKRTPKCYSCAEEGHIAAECPRRLGPKIPARKELKSHSTRQAPNTEGSHEDAERATTAYGEPCICDVEIFGMRARALVDTGSIITIVPVGLLKRARNEGIDLDSKVTMIGKGGEQRIVDASGNPMQFHMIIEADVKLVGSPTIKAQMHVHPSSYEVLLLGTNVLGALGVRVHMSDGGSNMSQPRRDAGNPQRDAGNQLHGGHTFKLAKARDRVMIPPTGSATIELTGDYSGSECIFWSNRKDIASGVCRKTQGTAPISVVNKTEEPWVIKKGETLGKWSGEKWYEPQSADIPGDMMVIKRPI</sequence>
<accession>A0A368F151</accession>
<feature type="region of interest" description="Disordered" evidence="3">
    <location>
        <begin position="517"/>
        <end position="547"/>
    </location>
</feature>
<dbReference type="SMART" id="SM00343">
    <property type="entry name" value="ZnF_C2HC"/>
    <property type="match status" value="1"/>
</dbReference>
<feature type="compositionally biased region" description="Low complexity" evidence="3">
    <location>
        <begin position="237"/>
        <end position="254"/>
    </location>
</feature>
<gene>
    <name evidence="5" type="ORF">ANCCAN_28459</name>
</gene>
<keyword evidence="2" id="KW-0175">Coiled coil</keyword>
<dbReference type="PROSITE" id="PS50158">
    <property type="entry name" value="ZF_CCHC"/>
    <property type="match status" value="1"/>
</dbReference>
<feature type="region of interest" description="Disordered" evidence="3">
    <location>
        <begin position="666"/>
        <end position="690"/>
    </location>
</feature>
<dbReference type="Gene3D" id="2.40.70.10">
    <property type="entry name" value="Acid Proteases"/>
    <property type="match status" value="1"/>
</dbReference>
<dbReference type="Pfam" id="PF00098">
    <property type="entry name" value="zf-CCHC"/>
    <property type="match status" value="1"/>
</dbReference>
<dbReference type="SUPFAM" id="SSF57756">
    <property type="entry name" value="Retrovirus zinc finger-like domains"/>
    <property type="match status" value="1"/>
</dbReference>
<feature type="domain" description="CCHC-type" evidence="4">
    <location>
        <begin position="498"/>
        <end position="514"/>
    </location>
</feature>
<feature type="compositionally biased region" description="Polar residues" evidence="3">
    <location>
        <begin position="469"/>
        <end position="494"/>
    </location>
</feature>
<dbReference type="SUPFAM" id="SSF50630">
    <property type="entry name" value="Acid proteases"/>
    <property type="match status" value="1"/>
</dbReference>
<keyword evidence="1" id="KW-0479">Metal-binding</keyword>
<evidence type="ECO:0000259" key="4">
    <source>
        <dbReference type="PROSITE" id="PS50158"/>
    </source>
</evidence>
<feature type="region of interest" description="Disordered" evidence="3">
    <location>
        <begin position="1"/>
        <end position="24"/>
    </location>
</feature>
<dbReference type="GO" id="GO:0008270">
    <property type="term" value="F:zinc ion binding"/>
    <property type="evidence" value="ECO:0007669"/>
    <property type="project" value="UniProtKB-KW"/>
</dbReference>
<keyword evidence="1" id="KW-0862">Zinc</keyword>
<dbReference type="InterPro" id="IPR021109">
    <property type="entry name" value="Peptidase_aspartic_dom_sf"/>
</dbReference>
<dbReference type="STRING" id="29170.A0A368F151"/>
<feature type="compositionally biased region" description="Polar residues" evidence="3">
    <location>
        <begin position="209"/>
        <end position="222"/>
    </location>
</feature>
<feature type="coiled-coil region" evidence="2">
    <location>
        <begin position="142"/>
        <end position="169"/>
    </location>
</feature>
<feature type="region of interest" description="Disordered" evidence="3">
    <location>
        <begin position="201"/>
        <end position="256"/>
    </location>
</feature>
<evidence type="ECO:0000313" key="5">
    <source>
        <dbReference type="EMBL" id="RCN25826.1"/>
    </source>
</evidence>
<evidence type="ECO:0000256" key="1">
    <source>
        <dbReference type="PROSITE-ProRule" id="PRU00047"/>
    </source>
</evidence>
<evidence type="ECO:0000313" key="6">
    <source>
        <dbReference type="Proteomes" id="UP000252519"/>
    </source>
</evidence>
<dbReference type="GO" id="GO:0019899">
    <property type="term" value="F:enzyme binding"/>
    <property type="evidence" value="ECO:0007669"/>
    <property type="project" value="UniProtKB-ARBA"/>
</dbReference>
<feature type="region of interest" description="Disordered" evidence="3">
    <location>
        <begin position="460"/>
        <end position="497"/>
    </location>
</feature>
<name>A0A368F151_ANCCA</name>
<dbReference type="GO" id="GO:0005737">
    <property type="term" value="C:cytoplasm"/>
    <property type="evidence" value="ECO:0007669"/>
    <property type="project" value="UniProtKB-ARBA"/>
</dbReference>
<reference evidence="5 6" key="1">
    <citation type="submission" date="2014-10" db="EMBL/GenBank/DDBJ databases">
        <title>Draft genome of the hookworm Ancylostoma caninum.</title>
        <authorList>
            <person name="Mitreva M."/>
        </authorList>
    </citation>
    <scope>NUCLEOTIDE SEQUENCE [LARGE SCALE GENOMIC DNA]</scope>
    <source>
        <strain evidence="5 6">Baltimore</strain>
    </source>
</reference>
<dbReference type="InterPro" id="IPR001878">
    <property type="entry name" value="Znf_CCHC"/>
</dbReference>
<dbReference type="EMBL" id="JOJR01010300">
    <property type="protein sequence ID" value="RCN25826.1"/>
    <property type="molecule type" value="Genomic_DNA"/>
</dbReference>
<comment type="caution">
    <text evidence="5">The sequence shown here is derived from an EMBL/GenBank/DDBJ whole genome shotgun (WGS) entry which is preliminary data.</text>
</comment>
<keyword evidence="6" id="KW-1185">Reference proteome</keyword>
<organism evidence="5 6">
    <name type="scientific">Ancylostoma caninum</name>
    <name type="common">Dog hookworm</name>
    <dbReference type="NCBI Taxonomy" id="29170"/>
    <lineage>
        <taxon>Eukaryota</taxon>
        <taxon>Metazoa</taxon>
        <taxon>Ecdysozoa</taxon>
        <taxon>Nematoda</taxon>
        <taxon>Chromadorea</taxon>
        <taxon>Rhabditida</taxon>
        <taxon>Rhabditina</taxon>
        <taxon>Rhabditomorpha</taxon>
        <taxon>Strongyloidea</taxon>
        <taxon>Ancylostomatidae</taxon>
        <taxon>Ancylostomatinae</taxon>
        <taxon>Ancylostoma</taxon>
    </lineage>
</organism>
<dbReference type="GO" id="GO:0003676">
    <property type="term" value="F:nucleic acid binding"/>
    <property type="evidence" value="ECO:0007669"/>
    <property type="project" value="InterPro"/>
</dbReference>
<feature type="compositionally biased region" description="Acidic residues" evidence="3">
    <location>
        <begin position="1"/>
        <end position="17"/>
    </location>
</feature>
<dbReference type="Gene3D" id="4.10.60.10">
    <property type="entry name" value="Zinc finger, CCHC-type"/>
    <property type="match status" value="1"/>
</dbReference>
<protein>
    <submittedName>
        <fullName evidence="5">Zinc knuckle</fullName>
    </submittedName>
</protein>
<dbReference type="InterPro" id="IPR036875">
    <property type="entry name" value="Znf_CCHC_sf"/>
</dbReference>
<dbReference type="AlphaFoldDB" id="A0A368F151"/>
<evidence type="ECO:0000256" key="2">
    <source>
        <dbReference type="SAM" id="Coils"/>
    </source>
</evidence>
<dbReference type="Proteomes" id="UP000252519">
    <property type="component" value="Unassembled WGS sequence"/>
</dbReference>